<dbReference type="SUPFAM" id="SSF54523">
    <property type="entry name" value="Pili subunits"/>
    <property type="match status" value="1"/>
</dbReference>
<dbReference type="Gene3D" id="3.30.700.10">
    <property type="entry name" value="Glycoprotein, Type 4 Pilin"/>
    <property type="match status" value="1"/>
</dbReference>
<keyword evidence="1" id="KW-0488">Methylation</keyword>
<gene>
    <name evidence="3" type="ORF">I4W93_013130</name>
</gene>
<dbReference type="RefSeq" id="WP_205311344.1">
    <property type="nucleotide sequence ID" value="NZ_JAERPS020000004.1"/>
</dbReference>
<evidence type="ECO:0000256" key="1">
    <source>
        <dbReference type="ARBA" id="ARBA00022481"/>
    </source>
</evidence>
<keyword evidence="2" id="KW-1133">Transmembrane helix</keyword>
<dbReference type="PROSITE" id="PS00409">
    <property type="entry name" value="PROKAR_NTER_METHYL"/>
    <property type="match status" value="1"/>
</dbReference>
<organism evidence="3 4">
    <name type="scientific">Rheinheimera maricola</name>
    <dbReference type="NCBI Taxonomy" id="2793282"/>
    <lineage>
        <taxon>Bacteria</taxon>
        <taxon>Pseudomonadati</taxon>
        <taxon>Pseudomonadota</taxon>
        <taxon>Gammaproteobacteria</taxon>
        <taxon>Chromatiales</taxon>
        <taxon>Chromatiaceae</taxon>
        <taxon>Rheinheimera</taxon>
    </lineage>
</organism>
<accession>A0ABS7XAH2</accession>
<dbReference type="Pfam" id="PF07963">
    <property type="entry name" value="N_methyl"/>
    <property type="match status" value="1"/>
</dbReference>
<comment type="caution">
    <text evidence="3">The sequence shown here is derived from an EMBL/GenBank/DDBJ whole genome shotgun (WGS) entry which is preliminary data.</text>
</comment>
<dbReference type="Proteomes" id="UP000663814">
    <property type="component" value="Unassembled WGS sequence"/>
</dbReference>
<protein>
    <submittedName>
        <fullName evidence="3">Type IV pilin protein</fullName>
    </submittedName>
</protein>
<keyword evidence="4" id="KW-1185">Reference proteome</keyword>
<dbReference type="PRINTS" id="PR00813">
    <property type="entry name" value="BCTERIALGSPG"/>
</dbReference>
<dbReference type="PANTHER" id="PTHR30093:SF47">
    <property type="entry name" value="TYPE IV PILUS NON-CORE MINOR PILIN PILE"/>
    <property type="match status" value="1"/>
</dbReference>
<sequence length="134" mass="14798">MLNRYRGFSLIELMIVLAVLGILLVISYPSYQQHVLRSYRAEASASLLQLANAQEQYRADHGVYSNDFTMLGHAALSPSGRYALTISLSNSLQAFEIKAEALGLQQADTACTYFSLNQFGQRSAASVDPAECWK</sequence>
<keyword evidence="2" id="KW-0812">Transmembrane</keyword>
<dbReference type="EMBL" id="JAERPS020000004">
    <property type="protein sequence ID" value="MBZ9612541.1"/>
    <property type="molecule type" value="Genomic_DNA"/>
</dbReference>
<evidence type="ECO:0000313" key="4">
    <source>
        <dbReference type="Proteomes" id="UP000663814"/>
    </source>
</evidence>
<keyword evidence="2" id="KW-0472">Membrane</keyword>
<dbReference type="InterPro" id="IPR000983">
    <property type="entry name" value="Bac_GSPG_pilin"/>
</dbReference>
<feature type="transmembrane region" description="Helical" evidence="2">
    <location>
        <begin position="7"/>
        <end position="28"/>
    </location>
</feature>
<dbReference type="Pfam" id="PF16732">
    <property type="entry name" value="ComP_DUS"/>
    <property type="match status" value="1"/>
</dbReference>
<dbReference type="InterPro" id="IPR012902">
    <property type="entry name" value="N_methyl_site"/>
</dbReference>
<evidence type="ECO:0000256" key="2">
    <source>
        <dbReference type="SAM" id="Phobius"/>
    </source>
</evidence>
<name>A0ABS7XAH2_9GAMM</name>
<dbReference type="NCBIfam" id="TIGR02532">
    <property type="entry name" value="IV_pilin_GFxxxE"/>
    <property type="match status" value="1"/>
</dbReference>
<dbReference type="InterPro" id="IPR045584">
    <property type="entry name" value="Pilin-like"/>
</dbReference>
<reference evidence="3 4" key="1">
    <citation type="submission" date="2021-08" db="EMBL/GenBank/DDBJ databases">
        <title>Rheinheimera aquimaris sp. nov., isolated from seawater of the East Sea in Korea.</title>
        <authorList>
            <person name="Kim K.H."/>
            <person name="Wenting R."/>
            <person name="Kim K.R."/>
            <person name="Jeon C.O."/>
        </authorList>
    </citation>
    <scope>NUCLEOTIDE SEQUENCE [LARGE SCALE GENOMIC DNA]</scope>
    <source>
        <strain evidence="3 4">MA-13</strain>
    </source>
</reference>
<proteinExistence type="predicted"/>
<evidence type="ECO:0000313" key="3">
    <source>
        <dbReference type="EMBL" id="MBZ9612541.1"/>
    </source>
</evidence>
<dbReference type="PANTHER" id="PTHR30093">
    <property type="entry name" value="GENERAL SECRETION PATHWAY PROTEIN G"/>
    <property type="match status" value="1"/>
</dbReference>
<dbReference type="InterPro" id="IPR031982">
    <property type="entry name" value="PilE-like"/>
</dbReference>